<evidence type="ECO:0000313" key="11">
    <source>
        <dbReference type="EMBL" id="KOO36929.1"/>
    </source>
</evidence>
<dbReference type="GO" id="GO:0015740">
    <property type="term" value="P:C4-dicarboxylate transport"/>
    <property type="evidence" value="ECO:0007669"/>
    <property type="project" value="TreeGrafter"/>
</dbReference>
<keyword evidence="6 9" id="KW-1133">Transmembrane helix</keyword>
<evidence type="ECO:0000256" key="7">
    <source>
        <dbReference type="ARBA" id="ARBA00023136"/>
    </source>
</evidence>
<evidence type="ECO:0000256" key="9">
    <source>
        <dbReference type="SAM" id="Phobius"/>
    </source>
</evidence>
<dbReference type="PANTHER" id="PTHR35011:SF2">
    <property type="entry name" value="2,3-DIKETO-L-GULONATE TRAP TRANSPORTER SMALL PERMEASE PROTEIN YIAM"/>
    <property type="match status" value="1"/>
</dbReference>
<dbReference type="InterPro" id="IPR007387">
    <property type="entry name" value="TRAP_DctQ"/>
</dbReference>
<dbReference type="PANTHER" id="PTHR35011">
    <property type="entry name" value="2,3-DIKETO-L-GULONATE TRAP TRANSPORTER SMALL PERMEASE PROTEIN YIAM"/>
    <property type="match status" value="1"/>
</dbReference>
<evidence type="ECO:0000256" key="6">
    <source>
        <dbReference type="ARBA" id="ARBA00022989"/>
    </source>
</evidence>
<protein>
    <submittedName>
        <fullName evidence="11">C4-dicarboxylate ABC transporter</fullName>
    </submittedName>
</protein>
<dbReference type="EMBL" id="LILD01000003">
    <property type="protein sequence ID" value="KOO36929.1"/>
    <property type="molecule type" value="Genomic_DNA"/>
</dbReference>
<comment type="subcellular location">
    <subcellularLocation>
        <location evidence="1">Cell inner membrane</location>
        <topology evidence="1">Multi-pass membrane protein</topology>
    </subcellularLocation>
</comment>
<dbReference type="Pfam" id="PF04290">
    <property type="entry name" value="DctQ"/>
    <property type="match status" value="1"/>
</dbReference>
<evidence type="ECO:0000259" key="10">
    <source>
        <dbReference type="Pfam" id="PF04290"/>
    </source>
</evidence>
<keyword evidence="4" id="KW-0997">Cell inner membrane</keyword>
<evidence type="ECO:0000256" key="8">
    <source>
        <dbReference type="ARBA" id="ARBA00038436"/>
    </source>
</evidence>
<comment type="caution">
    <text evidence="11">The sequence shown here is derived from an EMBL/GenBank/DDBJ whole genome shotgun (WGS) entry which is preliminary data.</text>
</comment>
<proteinExistence type="inferred from homology"/>
<evidence type="ECO:0000256" key="2">
    <source>
        <dbReference type="ARBA" id="ARBA00022448"/>
    </source>
</evidence>
<keyword evidence="2" id="KW-0813">Transport</keyword>
<feature type="transmembrane region" description="Helical" evidence="9">
    <location>
        <begin position="127"/>
        <end position="146"/>
    </location>
</feature>
<feature type="transmembrane region" description="Helical" evidence="9">
    <location>
        <begin position="15"/>
        <end position="35"/>
    </location>
</feature>
<feature type="transmembrane region" description="Helical" evidence="9">
    <location>
        <begin position="47"/>
        <end position="64"/>
    </location>
</feature>
<dbReference type="GO" id="GO:0005886">
    <property type="term" value="C:plasma membrane"/>
    <property type="evidence" value="ECO:0007669"/>
    <property type="project" value="UniProtKB-SubCell"/>
</dbReference>
<evidence type="ECO:0000256" key="1">
    <source>
        <dbReference type="ARBA" id="ARBA00004429"/>
    </source>
</evidence>
<feature type="domain" description="Tripartite ATP-independent periplasmic transporters DctQ component" evidence="10">
    <location>
        <begin position="23"/>
        <end position="153"/>
    </location>
</feature>
<evidence type="ECO:0000256" key="3">
    <source>
        <dbReference type="ARBA" id="ARBA00022475"/>
    </source>
</evidence>
<dbReference type="RefSeq" id="WP_053432152.1">
    <property type="nucleotide sequence ID" value="NZ_CP040441.1"/>
</dbReference>
<dbReference type="GeneID" id="87595979"/>
<evidence type="ECO:0000256" key="5">
    <source>
        <dbReference type="ARBA" id="ARBA00022692"/>
    </source>
</evidence>
<dbReference type="InterPro" id="IPR055348">
    <property type="entry name" value="DctQ"/>
</dbReference>
<dbReference type="AlphaFoldDB" id="A0A0M0KDQ5"/>
<gene>
    <name evidence="11" type="ORF">AMD02_16225</name>
</gene>
<feature type="transmembrane region" description="Helical" evidence="9">
    <location>
        <begin position="85"/>
        <end position="107"/>
    </location>
</feature>
<dbReference type="GO" id="GO:0022857">
    <property type="term" value="F:transmembrane transporter activity"/>
    <property type="evidence" value="ECO:0007669"/>
    <property type="project" value="TreeGrafter"/>
</dbReference>
<name>A0A0M0KDQ5_ALKHA</name>
<evidence type="ECO:0000256" key="4">
    <source>
        <dbReference type="ARBA" id="ARBA00022519"/>
    </source>
</evidence>
<keyword evidence="7 9" id="KW-0472">Membrane</keyword>
<reference evidence="11" key="1">
    <citation type="submission" date="2015-08" db="EMBL/GenBank/DDBJ databases">
        <title>Complete DNA Sequence of Pseudomonas syringae pv. actinidiae, the Causal Agent of Kiwifruit Canker Disease.</title>
        <authorList>
            <person name="Rikkerink E.H.A."/>
            <person name="Fineran P.C."/>
        </authorList>
    </citation>
    <scope>NUCLEOTIDE SEQUENCE</scope>
    <source>
        <strain evidence="11">DSM 13666</strain>
    </source>
</reference>
<organism evidence="11">
    <name type="scientific">Halalkalibacterium halodurans</name>
    <name type="common">Bacillus halodurans</name>
    <dbReference type="NCBI Taxonomy" id="86665"/>
    <lineage>
        <taxon>Bacteria</taxon>
        <taxon>Bacillati</taxon>
        <taxon>Bacillota</taxon>
        <taxon>Bacilli</taxon>
        <taxon>Bacillales</taxon>
        <taxon>Bacillaceae</taxon>
        <taxon>Halalkalibacterium (ex Joshi et al. 2022)</taxon>
    </lineage>
</organism>
<keyword evidence="3" id="KW-1003">Cell membrane</keyword>
<comment type="similarity">
    <text evidence="8">Belongs to the TRAP transporter small permease family.</text>
</comment>
<sequence length="185" mass="21564">MKVVRWLDHHFEEMFLLVFSSVMVVVIALQVFMRYVIGSSLPWSEELARYCFIWLVYLGISYGVKKQRHIKVDVVLLFLKDKWQIMVNIFANLLFLVFAFYVIFYGGRIVSQLLQWGQSSPALHVPMGWVYAATPIGMGLTAIRIIQQLVKQIMTILGRAEFEVKTEQDLIFEANPEQVDQKTKR</sequence>
<accession>A0A0M0KDQ5</accession>
<keyword evidence="5 9" id="KW-0812">Transmembrane</keyword>
<dbReference type="PATRIC" id="fig|136160.3.peg.4197"/>